<proteinExistence type="predicted"/>
<dbReference type="GO" id="GO:0030246">
    <property type="term" value="F:carbohydrate binding"/>
    <property type="evidence" value="ECO:0007669"/>
    <property type="project" value="InterPro"/>
</dbReference>
<accession>A0A261TX29</accession>
<evidence type="ECO:0008006" key="4">
    <source>
        <dbReference type="Google" id="ProtNLM"/>
    </source>
</evidence>
<dbReference type="Gene3D" id="2.60.40.1120">
    <property type="entry name" value="Carboxypeptidase-like, regulatory domain"/>
    <property type="match status" value="1"/>
</dbReference>
<reference evidence="2 3" key="1">
    <citation type="submission" date="2017-05" db="EMBL/GenBank/DDBJ databases">
        <title>Complete and WGS of Bordetella genogroups.</title>
        <authorList>
            <person name="Spilker T."/>
            <person name="LiPuma J."/>
        </authorList>
    </citation>
    <scope>NUCLEOTIDE SEQUENCE [LARGE SCALE GENOMIC DNA]</scope>
    <source>
        <strain evidence="2 3">AU10456</strain>
    </source>
</reference>
<dbReference type="RefSeq" id="WP_094799352.1">
    <property type="nucleotide sequence ID" value="NZ_NEVP01000004.1"/>
</dbReference>
<evidence type="ECO:0000313" key="2">
    <source>
        <dbReference type="EMBL" id="OZI53851.1"/>
    </source>
</evidence>
<sequence length="150" mass="15597">MKKNHERSMIAAAMIAGTLAFSGLAHAQETLPVLPQAQTQGSVQFVSGGIGEGQSQALQKASSQYRLALTFAQRGDGGRGVYLADVPVQITDAKGATVLNTTSQGPYLLANLPAGEYTVKASSSGVEKTQKVKVGASGTTRASFEWPLSK</sequence>
<dbReference type="EMBL" id="NEVP01000004">
    <property type="protein sequence ID" value="OZI53851.1"/>
    <property type="molecule type" value="Genomic_DNA"/>
</dbReference>
<evidence type="ECO:0000313" key="3">
    <source>
        <dbReference type="Proteomes" id="UP000216913"/>
    </source>
</evidence>
<comment type="caution">
    <text evidence="2">The sequence shown here is derived from an EMBL/GenBank/DDBJ whole genome shotgun (WGS) entry which is preliminary data.</text>
</comment>
<evidence type="ECO:0000256" key="1">
    <source>
        <dbReference type="SAM" id="SignalP"/>
    </source>
</evidence>
<dbReference type="OrthoDB" id="8926484at2"/>
<keyword evidence="3" id="KW-1185">Reference proteome</keyword>
<dbReference type="AlphaFoldDB" id="A0A261TX29"/>
<name>A0A261TX29_9BORD</name>
<dbReference type="SUPFAM" id="SSF49452">
    <property type="entry name" value="Starch-binding domain-like"/>
    <property type="match status" value="1"/>
</dbReference>
<protein>
    <recommendedName>
        <fullName evidence="4">Carboxypeptidase regulatory-like domain-containing protein</fullName>
    </recommendedName>
</protein>
<organism evidence="2 3">
    <name type="scientific">Bordetella genomosp. 5</name>
    <dbReference type="NCBI Taxonomy" id="1395608"/>
    <lineage>
        <taxon>Bacteria</taxon>
        <taxon>Pseudomonadati</taxon>
        <taxon>Pseudomonadota</taxon>
        <taxon>Betaproteobacteria</taxon>
        <taxon>Burkholderiales</taxon>
        <taxon>Alcaligenaceae</taxon>
        <taxon>Bordetella</taxon>
    </lineage>
</organism>
<dbReference type="Pfam" id="PF13620">
    <property type="entry name" value="CarboxypepD_reg"/>
    <property type="match status" value="1"/>
</dbReference>
<dbReference type="InterPro" id="IPR013784">
    <property type="entry name" value="Carb-bd-like_fold"/>
</dbReference>
<keyword evidence="1" id="KW-0732">Signal</keyword>
<feature type="signal peptide" evidence="1">
    <location>
        <begin position="1"/>
        <end position="27"/>
    </location>
</feature>
<dbReference type="Proteomes" id="UP000216913">
    <property type="component" value="Unassembled WGS sequence"/>
</dbReference>
<gene>
    <name evidence="2" type="ORF">CAL25_07815</name>
</gene>
<feature type="chain" id="PRO_5012785808" description="Carboxypeptidase regulatory-like domain-containing protein" evidence="1">
    <location>
        <begin position="28"/>
        <end position="150"/>
    </location>
</feature>